<evidence type="ECO:0000256" key="7">
    <source>
        <dbReference type="ARBA" id="ARBA00023098"/>
    </source>
</evidence>
<dbReference type="InterPro" id="IPR057290">
    <property type="entry name" value="CHX17_C"/>
</dbReference>
<feature type="region of interest" description="Disordered" evidence="10">
    <location>
        <begin position="38"/>
        <end position="73"/>
    </location>
</feature>
<dbReference type="GO" id="GO:0016020">
    <property type="term" value="C:membrane"/>
    <property type="evidence" value="ECO:0007669"/>
    <property type="project" value="UniProtKB-SubCell"/>
</dbReference>
<dbReference type="PANTHER" id="PTHR32100">
    <property type="entry name" value="OMEGA-6 FATTY ACID DESATURASE, CHLOROPLASTIC"/>
    <property type="match status" value="1"/>
</dbReference>
<evidence type="ECO:0000256" key="4">
    <source>
        <dbReference type="ARBA" id="ARBA00022516"/>
    </source>
</evidence>
<keyword evidence="4" id="KW-0444">Lipid biosynthesis</keyword>
<dbReference type="Pfam" id="PF00487">
    <property type="entry name" value="FA_desaturase"/>
    <property type="match status" value="1"/>
</dbReference>
<keyword evidence="5" id="KW-0276">Fatty acid metabolism</keyword>
<accession>A0A7J6EZU6</accession>
<feature type="transmembrane region" description="Helical" evidence="11">
    <location>
        <begin position="357"/>
        <end position="376"/>
    </location>
</feature>
<evidence type="ECO:0000256" key="11">
    <source>
        <dbReference type="SAM" id="Phobius"/>
    </source>
</evidence>
<keyword evidence="8 11" id="KW-0472">Membrane</keyword>
<name>A0A7J6EZU6_CANSA</name>
<keyword evidence="16" id="KW-1185">Reference proteome</keyword>
<feature type="transmembrane region" description="Helical" evidence="11">
    <location>
        <begin position="188"/>
        <end position="209"/>
    </location>
</feature>
<keyword evidence="11" id="KW-0812">Transmembrane</keyword>
<feature type="domain" description="Fatty acid desaturase" evidence="12">
    <location>
        <begin position="218"/>
        <end position="479"/>
    </location>
</feature>
<dbReference type="GO" id="GO:0006633">
    <property type="term" value="P:fatty acid biosynthetic process"/>
    <property type="evidence" value="ECO:0007669"/>
    <property type="project" value="UniProtKB-KW"/>
</dbReference>
<keyword evidence="11" id="KW-1133">Transmembrane helix</keyword>
<feature type="transmembrane region" description="Helical" evidence="11">
    <location>
        <begin position="221"/>
        <end position="238"/>
    </location>
</feature>
<dbReference type="Pfam" id="PF11960">
    <property type="entry name" value="DUF3474"/>
    <property type="match status" value="1"/>
</dbReference>
<feature type="region of interest" description="Disordered" evidence="10">
    <location>
        <begin position="1"/>
        <end position="24"/>
    </location>
</feature>
<feature type="domain" description="Fatty acid desaturase N-terminal" evidence="13">
    <location>
        <begin position="151"/>
        <end position="195"/>
    </location>
</feature>
<feature type="compositionally biased region" description="Acidic residues" evidence="10">
    <location>
        <begin position="56"/>
        <end position="69"/>
    </location>
</feature>
<dbReference type="Pfam" id="PF23259">
    <property type="entry name" value="CHX17_C"/>
    <property type="match status" value="1"/>
</dbReference>
<evidence type="ECO:0000313" key="15">
    <source>
        <dbReference type="EMBL" id="KAF4363160.1"/>
    </source>
</evidence>
<dbReference type="EMBL" id="JAATIQ010000302">
    <property type="protein sequence ID" value="KAF4363160.1"/>
    <property type="molecule type" value="Genomic_DNA"/>
</dbReference>
<dbReference type="InterPro" id="IPR012171">
    <property type="entry name" value="Fatty_acid_desaturase"/>
</dbReference>
<comment type="similarity">
    <text evidence="3">Belongs to the fatty acid desaturase type 1 family.</text>
</comment>
<feature type="transmembrane region" description="Helical" evidence="11">
    <location>
        <begin position="310"/>
        <end position="330"/>
    </location>
</feature>
<feature type="domain" description="Cation/H(+) antiporter C-terminal" evidence="14">
    <location>
        <begin position="82"/>
        <end position="132"/>
    </location>
</feature>
<evidence type="ECO:0000256" key="5">
    <source>
        <dbReference type="ARBA" id="ARBA00022832"/>
    </source>
</evidence>
<reference evidence="15 16" key="1">
    <citation type="journal article" date="2020" name="bioRxiv">
        <title>Sequence and annotation of 42 cannabis genomes reveals extensive copy number variation in cannabinoid synthesis and pathogen resistance genes.</title>
        <authorList>
            <person name="Mckernan K.J."/>
            <person name="Helbert Y."/>
            <person name="Kane L.T."/>
            <person name="Ebling H."/>
            <person name="Zhang L."/>
            <person name="Liu B."/>
            <person name="Eaton Z."/>
            <person name="Mclaughlin S."/>
            <person name="Kingan S."/>
            <person name="Baybayan P."/>
            <person name="Concepcion G."/>
            <person name="Jordan M."/>
            <person name="Riva A."/>
            <person name="Barbazuk W."/>
            <person name="Harkins T."/>
        </authorList>
    </citation>
    <scope>NUCLEOTIDE SEQUENCE [LARGE SCALE GENOMIC DNA]</scope>
    <source>
        <strain evidence="16">cv. Jamaican Lion 4</strain>
        <tissue evidence="15">Leaf</tissue>
    </source>
</reference>
<organism evidence="15 16">
    <name type="scientific">Cannabis sativa</name>
    <name type="common">Hemp</name>
    <name type="synonym">Marijuana</name>
    <dbReference type="NCBI Taxonomy" id="3483"/>
    <lineage>
        <taxon>Eukaryota</taxon>
        <taxon>Viridiplantae</taxon>
        <taxon>Streptophyta</taxon>
        <taxon>Embryophyta</taxon>
        <taxon>Tracheophyta</taxon>
        <taxon>Spermatophyta</taxon>
        <taxon>Magnoliopsida</taxon>
        <taxon>eudicotyledons</taxon>
        <taxon>Gunneridae</taxon>
        <taxon>Pentapetalae</taxon>
        <taxon>rosids</taxon>
        <taxon>fabids</taxon>
        <taxon>Rosales</taxon>
        <taxon>Cannabaceae</taxon>
        <taxon>Cannabis</taxon>
    </lineage>
</organism>
<comment type="caution">
    <text evidence="15">The sequence shown here is derived from an EMBL/GenBank/DDBJ whole genome shotgun (WGS) entry which is preliminary data.</text>
</comment>
<evidence type="ECO:0000256" key="2">
    <source>
        <dbReference type="ARBA" id="ARBA00005189"/>
    </source>
</evidence>
<dbReference type="CDD" id="cd03507">
    <property type="entry name" value="Delta12-FADS-like"/>
    <property type="match status" value="1"/>
</dbReference>
<keyword evidence="6" id="KW-0560">Oxidoreductase</keyword>
<feature type="compositionally biased region" description="Low complexity" evidence="10">
    <location>
        <begin position="1"/>
        <end position="20"/>
    </location>
</feature>
<evidence type="ECO:0000256" key="3">
    <source>
        <dbReference type="ARBA" id="ARBA00009295"/>
    </source>
</evidence>
<dbReference type="AlphaFoldDB" id="A0A7J6EZU6"/>
<gene>
    <name evidence="15" type="ORF">G4B88_029678</name>
</gene>
<evidence type="ECO:0000256" key="1">
    <source>
        <dbReference type="ARBA" id="ARBA00004370"/>
    </source>
</evidence>
<evidence type="ECO:0000259" key="14">
    <source>
        <dbReference type="Pfam" id="PF23259"/>
    </source>
</evidence>
<dbReference type="InterPro" id="IPR021863">
    <property type="entry name" value="FAS_N"/>
</dbReference>
<feature type="compositionally biased region" description="Basic and acidic residues" evidence="10">
    <location>
        <begin position="38"/>
        <end position="55"/>
    </location>
</feature>
<dbReference type="InterPro" id="IPR005804">
    <property type="entry name" value="FA_desaturase_dom"/>
</dbReference>
<dbReference type="Proteomes" id="UP000583929">
    <property type="component" value="Unassembled WGS sequence"/>
</dbReference>
<comment type="pathway">
    <text evidence="2">Lipid metabolism.</text>
</comment>
<evidence type="ECO:0000256" key="9">
    <source>
        <dbReference type="ARBA" id="ARBA00023160"/>
    </source>
</evidence>
<feature type="transmembrane region" description="Helical" evidence="11">
    <location>
        <begin position="382"/>
        <end position="406"/>
    </location>
</feature>
<proteinExistence type="inferred from homology"/>
<evidence type="ECO:0000259" key="13">
    <source>
        <dbReference type="Pfam" id="PF11960"/>
    </source>
</evidence>
<evidence type="ECO:0000313" key="16">
    <source>
        <dbReference type="Proteomes" id="UP000583929"/>
    </source>
</evidence>
<evidence type="ECO:0000256" key="6">
    <source>
        <dbReference type="ARBA" id="ARBA00023002"/>
    </source>
</evidence>
<dbReference type="GO" id="GO:0016717">
    <property type="term" value="F:oxidoreductase activity, acting on paired donors, with oxidation of a pair of donors resulting in the reduction of molecular oxygen to two molecules of water"/>
    <property type="evidence" value="ECO:0007669"/>
    <property type="project" value="InterPro"/>
</dbReference>
<comment type="subcellular location">
    <subcellularLocation>
        <location evidence="1">Membrane</location>
    </subcellularLocation>
</comment>
<evidence type="ECO:0000256" key="10">
    <source>
        <dbReference type="SAM" id="MobiDB-lite"/>
    </source>
</evidence>
<evidence type="ECO:0000259" key="12">
    <source>
        <dbReference type="Pfam" id="PF00487"/>
    </source>
</evidence>
<evidence type="ECO:0000256" key="8">
    <source>
        <dbReference type="ARBA" id="ARBA00023136"/>
    </source>
</evidence>
<keyword evidence="9" id="KW-0275">Fatty acid biosynthesis</keyword>
<protein>
    <submittedName>
        <fullName evidence="15">Uncharacterized protein</fullName>
    </submittedName>
</protein>
<keyword evidence="7" id="KW-0443">Lipid metabolism</keyword>
<sequence>MTSSRSTTPSTPSTPTPKSSAAYQGSLLLRHSVRRTTRVDHTRAISQAPKDRWEDGEWEGGCEDHEPEDTPSLLDSTTVQQVATLFFGGPDDEEAIAWSKRIASHQKINLTVVRFLSFESSRSRSERLDDRDDVVVFMSLAKTKMGAGGKNSRLERAPHTTPPFTLSQLKKAIPPHCFNRSLLRSFSYVLQDLFFAFLFYYIATSYFHLLPHPLQYLAWPLYWIFQGSIFAGIWVLGHDCGHQAFSDHQWVDDTVGFVLHSALLFPYFSCKYSHRRHHSNIGSLEHDQLFVPVPKSQIAWLYKHYLDNPLGRALQLSIMVFLGFPLYLGFNLTGKSYDRSACHYDPYSPLYSKSERLHILMSDISIFITALMLYQLGSAKGLSWIMFVYGMPLFIGNSIIVIITYLNHTHSSLPHYDSSEWDWLKGALSTVDRNYGSILNRVFHHLTDAHVAHHLFATIPHYHANEATKAIKPILGEYYSFDDTPIIKALWRETKECVYIEPNHESSPNNNKGVFWYNNKF</sequence>